<reference evidence="2 3" key="1">
    <citation type="journal article" date="2020" name="Nat. Commun.">
        <title>Genome of Tripterygium wilfordii and identification of cytochrome P450 involved in triptolide biosynthesis.</title>
        <authorList>
            <person name="Tu L."/>
            <person name="Su P."/>
            <person name="Zhang Z."/>
            <person name="Gao L."/>
            <person name="Wang J."/>
            <person name="Hu T."/>
            <person name="Zhou J."/>
            <person name="Zhang Y."/>
            <person name="Zhao Y."/>
            <person name="Liu Y."/>
            <person name="Song Y."/>
            <person name="Tong Y."/>
            <person name="Lu Y."/>
            <person name="Yang J."/>
            <person name="Xu C."/>
            <person name="Jia M."/>
            <person name="Peters R.J."/>
            <person name="Huang L."/>
            <person name="Gao W."/>
        </authorList>
    </citation>
    <scope>NUCLEOTIDE SEQUENCE [LARGE SCALE GENOMIC DNA]</scope>
    <source>
        <strain evidence="3">cv. XIE 37</strain>
        <tissue evidence="2">Leaf</tissue>
    </source>
</reference>
<gene>
    <name evidence="2" type="ORF">HS088_TW22G01166</name>
</gene>
<name>A0A7J7C021_TRIWF</name>
<dbReference type="PANTHER" id="PTHR37212:SF2">
    <property type="entry name" value="ACTIN PROTEIN 2_3 COMPLEX SUBUNIT-LIKE PROTEIN"/>
    <property type="match status" value="1"/>
</dbReference>
<evidence type="ECO:0000256" key="1">
    <source>
        <dbReference type="SAM" id="MobiDB-lite"/>
    </source>
</evidence>
<protein>
    <recommendedName>
        <fullName evidence="4">Coiled-coil SMC6 And NSE5 INteracting (CANIN) domain-containing protein</fullName>
    </recommendedName>
</protein>
<dbReference type="EMBL" id="JAAARO010000022">
    <property type="protein sequence ID" value="KAF5727473.1"/>
    <property type="molecule type" value="Genomic_DNA"/>
</dbReference>
<evidence type="ECO:0000313" key="3">
    <source>
        <dbReference type="Proteomes" id="UP000593562"/>
    </source>
</evidence>
<dbReference type="AlphaFoldDB" id="A0A7J7C021"/>
<accession>A0A7J7C021</accession>
<feature type="region of interest" description="Disordered" evidence="1">
    <location>
        <begin position="45"/>
        <end position="66"/>
    </location>
</feature>
<dbReference type="InParanoid" id="A0A7J7C021"/>
<dbReference type="Proteomes" id="UP000593562">
    <property type="component" value="Unassembled WGS sequence"/>
</dbReference>
<proteinExistence type="predicted"/>
<evidence type="ECO:0008006" key="4">
    <source>
        <dbReference type="Google" id="ProtNLM"/>
    </source>
</evidence>
<dbReference type="PANTHER" id="PTHR37212">
    <property type="entry name" value="ACTIN PROTEIN 2/3 COMPLEX SUBUNIT-LIKE PROTEIN"/>
    <property type="match status" value="1"/>
</dbReference>
<keyword evidence="3" id="KW-1185">Reference proteome</keyword>
<organism evidence="2 3">
    <name type="scientific">Tripterygium wilfordii</name>
    <name type="common">Thunder God vine</name>
    <dbReference type="NCBI Taxonomy" id="458696"/>
    <lineage>
        <taxon>Eukaryota</taxon>
        <taxon>Viridiplantae</taxon>
        <taxon>Streptophyta</taxon>
        <taxon>Embryophyta</taxon>
        <taxon>Tracheophyta</taxon>
        <taxon>Spermatophyta</taxon>
        <taxon>Magnoliopsida</taxon>
        <taxon>eudicotyledons</taxon>
        <taxon>Gunneridae</taxon>
        <taxon>Pentapetalae</taxon>
        <taxon>rosids</taxon>
        <taxon>fabids</taxon>
        <taxon>Celastrales</taxon>
        <taxon>Celastraceae</taxon>
        <taxon>Tripterygium</taxon>
    </lineage>
</organism>
<dbReference type="OrthoDB" id="674980at2759"/>
<comment type="caution">
    <text evidence="2">The sequence shown here is derived from an EMBL/GenBank/DDBJ whole genome shotgun (WGS) entry which is preliminary data.</text>
</comment>
<sequence length="454" mass="51766">MDGPLDFEDEDALFSPPVVPKKRKKIIGLDDLLTDFYREKSKCLERESKREKAPQKDNSDDDEDDKEALVCKAVDECQKQMTELIGEEEISMWGIRLFGDQKTPPPLIFPELRSSLLLQSFMENELSTLVELPIETGEVFLESLLLNGWLSKLIISCGHLEKSIASWTFNMILYSSREELRASACDLWHLVLSSKAEVASVPIKIDWFPGYSELRRALETYGFLFSFSSTTESVDTNSACQKPSQNIKAWVEISAACCQARSKKPIFSTSEAEELVQFIICLFLDRQLMGLQLLFYECTQSVINYFTDEEWTISSKRIAKSLAFRVPMDLNCLRAVECISGVGPRSKGLRSAVAYEVLCNCLNCKAANEEEILSLLISINVKDRSCDLFKMYIYLVLTENWLMSTTLLEEKPVLYEMWSVYLRNCSCQITSTDMRSYAPKVRNKASYLLQGTIK</sequence>
<feature type="compositionally biased region" description="Basic and acidic residues" evidence="1">
    <location>
        <begin position="45"/>
        <end position="58"/>
    </location>
</feature>
<evidence type="ECO:0000313" key="2">
    <source>
        <dbReference type="EMBL" id="KAF5727473.1"/>
    </source>
</evidence>
<dbReference type="FunCoup" id="A0A7J7C021">
    <property type="interactions" value="1593"/>
</dbReference>